<dbReference type="GO" id="GO:0008270">
    <property type="term" value="F:zinc ion binding"/>
    <property type="evidence" value="ECO:0007669"/>
    <property type="project" value="InterPro"/>
</dbReference>
<keyword evidence="4" id="KW-0804">Transcription</keyword>
<feature type="compositionally biased region" description="Polar residues" evidence="6">
    <location>
        <begin position="102"/>
        <end position="121"/>
    </location>
</feature>
<dbReference type="GO" id="GO:0006351">
    <property type="term" value="P:DNA-templated transcription"/>
    <property type="evidence" value="ECO:0007669"/>
    <property type="project" value="InterPro"/>
</dbReference>
<dbReference type="Pfam" id="PF04082">
    <property type="entry name" value="Fungal_trans"/>
    <property type="match status" value="1"/>
</dbReference>
<evidence type="ECO:0000256" key="4">
    <source>
        <dbReference type="ARBA" id="ARBA00023163"/>
    </source>
</evidence>
<evidence type="ECO:0000256" key="5">
    <source>
        <dbReference type="ARBA" id="ARBA00023242"/>
    </source>
</evidence>
<evidence type="ECO:0000256" key="2">
    <source>
        <dbReference type="ARBA" id="ARBA00023015"/>
    </source>
</evidence>
<dbReference type="CDD" id="cd12148">
    <property type="entry name" value="fungal_TF_MHR"/>
    <property type="match status" value="1"/>
</dbReference>
<dbReference type="SMART" id="SM00906">
    <property type="entry name" value="Fungal_trans"/>
    <property type="match status" value="1"/>
</dbReference>
<dbReference type="PANTHER" id="PTHR47431">
    <property type="entry name" value="ZN(II)2CYS6 TRANSCRIPTION FACTOR (EUROFUNG)-RELATED"/>
    <property type="match status" value="1"/>
</dbReference>
<dbReference type="SMART" id="SM00066">
    <property type="entry name" value="GAL4"/>
    <property type="match status" value="1"/>
</dbReference>
<dbReference type="InterPro" id="IPR001138">
    <property type="entry name" value="Zn2Cys6_DnaBD"/>
</dbReference>
<dbReference type="PROSITE" id="PS00463">
    <property type="entry name" value="ZN2_CY6_FUNGAL_1"/>
    <property type="match status" value="1"/>
</dbReference>
<keyword evidence="9" id="KW-1185">Reference proteome</keyword>
<keyword evidence="2" id="KW-0805">Transcription regulation</keyword>
<dbReference type="InterPro" id="IPR007219">
    <property type="entry name" value="XnlR_reg_dom"/>
</dbReference>
<evidence type="ECO:0000256" key="3">
    <source>
        <dbReference type="ARBA" id="ARBA00023125"/>
    </source>
</evidence>
<evidence type="ECO:0000259" key="7">
    <source>
        <dbReference type="PROSITE" id="PS50048"/>
    </source>
</evidence>
<dbReference type="PANTHER" id="PTHR47431:SF4">
    <property type="entry name" value="ZN(II)2CYS6 TRANSCRIPTION FACTOR (EUROFUNG)"/>
    <property type="match status" value="1"/>
</dbReference>
<dbReference type="OrthoDB" id="2399539at2759"/>
<dbReference type="RefSeq" id="XP_067473349.1">
    <property type="nucleotide sequence ID" value="XM_067619526.1"/>
</dbReference>
<keyword evidence="3" id="KW-0238">DNA-binding</keyword>
<evidence type="ECO:0000313" key="9">
    <source>
        <dbReference type="Proteomes" id="UP000184499"/>
    </source>
</evidence>
<proteinExistence type="predicted"/>
<dbReference type="Gene3D" id="4.10.240.10">
    <property type="entry name" value="Zn(2)-C6 fungal-type DNA-binding domain"/>
    <property type="match status" value="1"/>
</dbReference>
<feature type="region of interest" description="Disordered" evidence="6">
    <location>
        <begin position="102"/>
        <end position="126"/>
    </location>
</feature>
<feature type="compositionally biased region" description="Low complexity" evidence="6">
    <location>
        <begin position="67"/>
        <end position="83"/>
    </location>
</feature>
<keyword evidence="5" id="KW-0539">Nucleus</keyword>
<dbReference type="EMBL" id="KV878701">
    <property type="protein sequence ID" value="OJJ66099.1"/>
    <property type="molecule type" value="Genomic_DNA"/>
</dbReference>
<dbReference type="InterPro" id="IPR036864">
    <property type="entry name" value="Zn2-C6_fun-type_DNA-bd_sf"/>
</dbReference>
<feature type="region of interest" description="Disordered" evidence="6">
    <location>
        <begin position="56"/>
        <end position="83"/>
    </location>
</feature>
<dbReference type="GO" id="GO:0003677">
    <property type="term" value="F:DNA binding"/>
    <property type="evidence" value="ECO:0007669"/>
    <property type="project" value="UniProtKB-KW"/>
</dbReference>
<dbReference type="OMA" id="HLSACKH"/>
<organism evidence="8 9">
    <name type="scientific">Aspergillus brasiliensis (strain CBS 101740 / IMI 381727 / IBT 21946)</name>
    <dbReference type="NCBI Taxonomy" id="767769"/>
    <lineage>
        <taxon>Eukaryota</taxon>
        <taxon>Fungi</taxon>
        <taxon>Dikarya</taxon>
        <taxon>Ascomycota</taxon>
        <taxon>Pezizomycotina</taxon>
        <taxon>Eurotiomycetes</taxon>
        <taxon>Eurotiomycetidae</taxon>
        <taxon>Eurotiales</taxon>
        <taxon>Aspergillaceae</taxon>
        <taxon>Aspergillus</taxon>
        <taxon>Aspergillus subgen. Circumdati</taxon>
    </lineage>
</organism>
<gene>
    <name evidence="8" type="ORF">ASPBRDRAFT_164092</name>
</gene>
<protein>
    <recommendedName>
        <fullName evidence="7">Zn(2)-C6 fungal-type domain-containing protein</fullName>
    </recommendedName>
</protein>
<dbReference type="Pfam" id="PF00172">
    <property type="entry name" value="Zn_clus"/>
    <property type="match status" value="1"/>
</dbReference>
<dbReference type="VEuPathDB" id="FungiDB:ASPBRDRAFT_164092"/>
<dbReference type="GeneID" id="93572014"/>
<feature type="compositionally biased region" description="Polar residues" evidence="6">
    <location>
        <begin position="553"/>
        <end position="562"/>
    </location>
</feature>
<dbReference type="GO" id="GO:0009893">
    <property type="term" value="P:positive regulation of metabolic process"/>
    <property type="evidence" value="ECO:0007669"/>
    <property type="project" value="UniProtKB-ARBA"/>
</dbReference>
<evidence type="ECO:0000313" key="8">
    <source>
        <dbReference type="EMBL" id="OJJ66099.1"/>
    </source>
</evidence>
<dbReference type="SUPFAM" id="SSF57701">
    <property type="entry name" value="Zn2/Cys6 DNA-binding domain"/>
    <property type="match status" value="1"/>
</dbReference>
<evidence type="ECO:0000256" key="1">
    <source>
        <dbReference type="ARBA" id="ARBA00022723"/>
    </source>
</evidence>
<evidence type="ECO:0000256" key="6">
    <source>
        <dbReference type="SAM" id="MobiDB-lite"/>
    </source>
</evidence>
<dbReference type="CDD" id="cd00067">
    <property type="entry name" value="GAL4"/>
    <property type="match status" value="1"/>
</dbReference>
<reference evidence="9" key="1">
    <citation type="journal article" date="2017" name="Genome Biol.">
        <title>Comparative genomics reveals high biological diversity and specific adaptations in the industrially and medically important fungal genus Aspergillus.</title>
        <authorList>
            <person name="de Vries R.P."/>
            <person name="Riley R."/>
            <person name="Wiebenga A."/>
            <person name="Aguilar-Osorio G."/>
            <person name="Amillis S."/>
            <person name="Uchima C.A."/>
            <person name="Anderluh G."/>
            <person name="Asadollahi M."/>
            <person name="Askin M."/>
            <person name="Barry K."/>
            <person name="Battaglia E."/>
            <person name="Bayram O."/>
            <person name="Benocci T."/>
            <person name="Braus-Stromeyer S.A."/>
            <person name="Caldana C."/>
            <person name="Canovas D."/>
            <person name="Cerqueira G.C."/>
            <person name="Chen F."/>
            <person name="Chen W."/>
            <person name="Choi C."/>
            <person name="Clum A."/>
            <person name="Dos Santos R.A."/>
            <person name="Damasio A.R."/>
            <person name="Diallinas G."/>
            <person name="Emri T."/>
            <person name="Fekete E."/>
            <person name="Flipphi M."/>
            <person name="Freyberg S."/>
            <person name="Gallo A."/>
            <person name="Gournas C."/>
            <person name="Habgood R."/>
            <person name="Hainaut M."/>
            <person name="Harispe M.L."/>
            <person name="Henrissat B."/>
            <person name="Hilden K.S."/>
            <person name="Hope R."/>
            <person name="Hossain A."/>
            <person name="Karabika E."/>
            <person name="Karaffa L."/>
            <person name="Karanyi Z."/>
            <person name="Krasevec N."/>
            <person name="Kuo A."/>
            <person name="Kusch H."/>
            <person name="LaButti K."/>
            <person name="Lagendijk E.L."/>
            <person name="Lapidus A."/>
            <person name="Levasseur A."/>
            <person name="Lindquist E."/>
            <person name="Lipzen A."/>
            <person name="Logrieco A.F."/>
            <person name="MacCabe A."/>
            <person name="Maekelae M.R."/>
            <person name="Malavazi I."/>
            <person name="Melin P."/>
            <person name="Meyer V."/>
            <person name="Mielnichuk N."/>
            <person name="Miskei M."/>
            <person name="Molnar A.P."/>
            <person name="Mule G."/>
            <person name="Ngan C.Y."/>
            <person name="Orejas M."/>
            <person name="Orosz E."/>
            <person name="Ouedraogo J.P."/>
            <person name="Overkamp K.M."/>
            <person name="Park H.-S."/>
            <person name="Perrone G."/>
            <person name="Piumi F."/>
            <person name="Punt P.J."/>
            <person name="Ram A.F."/>
            <person name="Ramon A."/>
            <person name="Rauscher S."/>
            <person name="Record E."/>
            <person name="Riano-Pachon D.M."/>
            <person name="Robert V."/>
            <person name="Roehrig J."/>
            <person name="Ruller R."/>
            <person name="Salamov A."/>
            <person name="Salih N.S."/>
            <person name="Samson R.A."/>
            <person name="Sandor E."/>
            <person name="Sanguinetti M."/>
            <person name="Schuetze T."/>
            <person name="Sepcic K."/>
            <person name="Shelest E."/>
            <person name="Sherlock G."/>
            <person name="Sophianopoulou V."/>
            <person name="Squina F.M."/>
            <person name="Sun H."/>
            <person name="Susca A."/>
            <person name="Todd R.B."/>
            <person name="Tsang A."/>
            <person name="Unkles S.E."/>
            <person name="van de Wiele N."/>
            <person name="van Rossen-Uffink D."/>
            <person name="Oliveira J.V."/>
            <person name="Vesth T.C."/>
            <person name="Visser J."/>
            <person name="Yu J.-H."/>
            <person name="Zhou M."/>
            <person name="Andersen M.R."/>
            <person name="Archer D.B."/>
            <person name="Baker S.E."/>
            <person name="Benoit I."/>
            <person name="Brakhage A.A."/>
            <person name="Braus G.H."/>
            <person name="Fischer R."/>
            <person name="Frisvad J.C."/>
            <person name="Goldman G.H."/>
            <person name="Houbraken J."/>
            <person name="Oakley B."/>
            <person name="Pocsi I."/>
            <person name="Scazzocchio C."/>
            <person name="Seiboth B."/>
            <person name="vanKuyk P.A."/>
            <person name="Wortman J."/>
            <person name="Dyer P.S."/>
            <person name="Grigoriev I.V."/>
        </authorList>
    </citation>
    <scope>NUCLEOTIDE SEQUENCE [LARGE SCALE GENOMIC DNA]</scope>
    <source>
        <strain evidence="9">CBS 101740 / IMI 381727 / IBT 21946</strain>
    </source>
</reference>
<sequence length="610" mass="68008">MNVLELDLAGSFRQSKPTRRVGLACAPCRKKHLRCDARTPVCARCVADNKQCVYEKSRRGGRRRKPSASASGSGSGGNSTASALLTPTLPADHLWVPSATPAIQEQARSTSGSTTHPALSETSEDDAPRTDRLYNLYYTFFHPAHPCVLPWRFLSQRLETEREKVQPLLSVMQYIGAHYTDNVDASPLATICESQIASIRNKQAAATGFDVQAMILYSIAVYWCDEIERGVNLLNETIQLALDLQMNRKEYATHFGQNDPMLEESWRRTWWLVYITDAHVAGSTHVYPFRTSNIDMTVDLPCEEEDYEAGVIGPPRTFEEYDIREFLPETDRPSFSSYAELIGLTRSIDKALASGWSKNAAQVRTMCENADISVAAWHALLPPCKRDPLRSDGTVDEIMFKANFILHAYAIEMHRQLSSLAYSSVESICKCAPPAPPEDTRRSDTSQTQLHTLKCLHAIEELGRLMTLPAKIHAHTPFIICMIANAAIAHLAACRYVFTGQDLQLGRERIRLSMGTLKSLSEHWAQGKRIYREMGIVAREILSLADRKEDSTHQGGSSTTGISPGMPDTPGGMEFPLLDMETMNVAEFDFCRYFDGTADEVVEPTSFLVV</sequence>
<dbReference type="STRING" id="767769.A0A1L9U376"/>
<dbReference type="GO" id="GO:0000981">
    <property type="term" value="F:DNA-binding transcription factor activity, RNA polymerase II-specific"/>
    <property type="evidence" value="ECO:0007669"/>
    <property type="project" value="InterPro"/>
</dbReference>
<dbReference type="PROSITE" id="PS50048">
    <property type="entry name" value="ZN2_CY6_FUNGAL_2"/>
    <property type="match status" value="1"/>
</dbReference>
<feature type="region of interest" description="Disordered" evidence="6">
    <location>
        <begin position="547"/>
        <end position="568"/>
    </location>
</feature>
<dbReference type="Proteomes" id="UP000184499">
    <property type="component" value="Unassembled WGS sequence"/>
</dbReference>
<keyword evidence="1" id="KW-0479">Metal-binding</keyword>
<name>A0A1L9U376_ASPBC</name>
<accession>A0A1L9U376</accession>
<feature type="domain" description="Zn(2)-C6 fungal-type" evidence="7">
    <location>
        <begin position="24"/>
        <end position="54"/>
    </location>
</feature>
<dbReference type="AlphaFoldDB" id="A0A1L9U376"/>